<evidence type="ECO:0000256" key="4">
    <source>
        <dbReference type="ARBA" id="ARBA00022989"/>
    </source>
</evidence>
<dbReference type="PANTHER" id="PTHR32309:SF13">
    <property type="entry name" value="FERRIC ENTEROBACTIN TRANSPORT PROTEIN FEPE"/>
    <property type="match status" value="1"/>
</dbReference>
<dbReference type="AlphaFoldDB" id="A0A512HN43"/>
<dbReference type="SUPFAM" id="SSF52540">
    <property type="entry name" value="P-loop containing nucleoside triphosphate hydrolases"/>
    <property type="match status" value="1"/>
</dbReference>
<dbReference type="RefSeq" id="WP_147181748.1">
    <property type="nucleotide sequence ID" value="NZ_BJZP01000025.1"/>
</dbReference>
<feature type="transmembrane region" description="Helical" evidence="7">
    <location>
        <begin position="39"/>
        <end position="58"/>
    </location>
</feature>
<feature type="region of interest" description="Disordered" evidence="6">
    <location>
        <begin position="631"/>
        <end position="663"/>
    </location>
</feature>
<evidence type="ECO:0000256" key="5">
    <source>
        <dbReference type="ARBA" id="ARBA00023136"/>
    </source>
</evidence>
<dbReference type="InterPro" id="IPR027417">
    <property type="entry name" value="P-loop_NTPase"/>
</dbReference>
<evidence type="ECO:0000256" key="2">
    <source>
        <dbReference type="ARBA" id="ARBA00022475"/>
    </source>
</evidence>
<dbReference type="Pfam" id="PF01656">
    <property type="entry name" value="CbiA"/>
    <property type="match status" value="1"/>
</dbReference>
<dbReference type="EMBL" id="BJZP01000025">
    <property type="protein sequence ID" value="GEO86877.1"/>
    <property type="molecule type" value="Genomic_DNA"/>
</dbReference>
<dbReference type="InterPro" id="IPR003856">
    <property type="entry name" value="LPS_length_determ_N"/>
</dbReference>
<evidence type="ECO:0000256" key="6">
    <source>
        <dbReference type="SAM" id="MobiDB-lite"/>
    </source>
</evidence>
<dbReference type="InterPro" id="IPR002586">
    <property type="entry name" value="CobQ/CobB/MinD/ParA_Nub-bd_dom"/>
</dbReference>
<reference evidence="10 11" key="1">
    <citation type="submission" date="2019-07" db="EMBL/GenBank/DDBJ databases">
        <title>Whole genome shotgun sequence of Rhizobium naphthalenivorans NBRC 107585.</title>
        <authorList>
            <person name="Hosoyama A."/>
            <person name="Uohara A."/>
            <person name="Ohji S."/>
            <person name="Ichikawa N."/>
        </authorList>
    </citation>
    <scope>NUCLEOTIDE SEQUENCE [LARGE SCALE GENOMIC DNA]</scope>
    <source>
        <strain evidence="10 11">NBRC 107585</strain>
    </source>
</reference>
<evidence type="ECO:0000259" key="9">
    <source>
        <dbReference type="Pfam" id="PF02706"/>
    </source>
</evidence>
<dbReference type="Proteomes" id="UP000321717">
    <property type="component" value="Unassembled WGS sequence"/>
</dbReference>
<evidence type="ECO:0000313" key="11">
    <source>
        <dbReference type="Proteomes" id="UP000321717"/>
    </source>
</evidence>
<evidence type="ECO:0000313" key="10">
    <source>
        <dbReference type="EMBL" id="GEO86877.1"/>
    </source>
</evidence>
<sequence>MGLHEFGNISVGSHAERKGAGEKEYLSFHDVFAFLRRNTLVIGAFTVAGIVLGGVYVLKTQPIYQATTRLVMDPEQGRVISQDVSSGTVIIETAEIASQVEIVKSEAIALDVIQRLDLVNDPEFADTSSLRTIVVGLLTSTVDMITGTTREDATTVSEEERLRHVMGYFLSRVTVQRVGQSYVLQIGYSSNDPQKAARTANALADAYIRNGMNERAEAAKRGATWLENRLAEIGAKARKAAITAEEFRNRNGITAVGSVSTLDQQQLSELSSQVLAAKAGTAAESAKLEILTKLILKDQATESDPEEVANNAQIQKLREDIRSARTRLEGLKSRYSDGNPAIAATQAEIDRLDAGIGAELRRIASVYRANVEVARTREKLVEEQFAAASRSGEDKNIARVELAEMESNANTYRRLYESILQQLSGTLQTLSFPSAQARVVSAATAPFGKSWPKTSIILPFSAMLGFAGGLMVAVLRNSLDRRTSSSGRLERELGIGSLGRIPVYRPEPRHNKGKPALPEPVQPLRSILDSPYSRFSEALRGVKSSLDAVMPASGSLVVGVTSVGSGEGKTTIATNLAQLYQNEGQSVLLIDADFISARLTRLAANTATELGLKPLELEEPDIPLISFPSMRRRDTAELPTPHSEMRRERDHAETPSGEASTIPVPLLTTNQTKQIAASHQRYGHLPALKEAIEKLRKQYKVVIVDMSGFENSADTRTICTYLDGVILVLGNSNKMTIERLADALALFGRSRLALLGVVANRSGVEDWFQSRFGGGGIG</sequence>
<feature type="domain" description="CobQ/CobB/MinD/ParA nucleotide binding" evidence="8">
    <location>
        <begin position="560"/>
        <end position="764"/>
    </location>
</feature>
<keyword evidence="11" id="KW-1185">Reference proteome</keyword>
<dbReference type="GO" id="GO:0004713">
    <property type="term" value="F:protein tyrosine kinase activity"/>
    <property type="evidence" value="ECO:0007669"/>
    <property type="project" value="TreeGrafter"/>
</dbReference>
<evidence type="ECO:0000259" key="8">
    <source>
        <dbReference type="Pfam" id="PF01656"/>
    </source>
</evidence>
<name>A0A512HN43_9HYPH</name>
<comment type="subcellular location">
    <subcellularLocation>
        <location evidence="1">Cell membrane</location>
        <topology evidence="1">Multi-pass membrane protein</topology>
    </subcellularLocation>
</comment>
<evidence type="ECO:0000256" key="7">
    <source>
        <dbReference type="SAM" id="Phobius"/>
    </source>
</evidence>
<feature type="compositionally biased region" description="Basic and acidic residues" evidence="6">
    <location>
        <begin position="643"/>
        <end position="653"/>
    </location>
</feature>
<dbReference type="InterPro" id="IPR050445">
    <property type="entry name" value="Bact_polysacc_biosynth/exp"/>
</dbReference>
<keyword evidence="2" id="KW-1003">Cell membrane</keyword>
<protein>
    <submittedName>
        <fullName evidence="10">Chain-length determining protein</fullName>
    </submittedName>
</protein>
<dbReference type="Pfam" id="PF02706">
    <property type="entry name" value="Wzz"/>
    <property type="match status" value="1"/>
</dbReference>
<evidence type="ECO:0000256" key="3">
    <source>
        <dbReference type="ARBA" id="ARBA00022692"/>
    </source>
</evidence>
<keyword evidence="3 7" id="KW-0812">Transmembrane</keyword>
<keyword evidence="4 7" id="KW-1133">Transmembrane helix</keyword>
<gene>
    <name evidence="10" type="ORF">RNA01_38090</name>
</gene>
<accession>A0A512HN43</accession>
<dbReference type="GO" id="GO:0005886">
    <property type="term" value="C:plasma membrane"/>
    <property type="evidence" value="ECO:0007669"/>
    <property type="project" value="UniProtKB-SubCell"/>
</dbReference>
<evidence type="ECO:0000256" key="1">
    <source>
        <dbReference type="ARBA" id="ARBA00004651"/>
    </source>
</evidence>
<organism evidence="10 11">
    <name type="scientific">Ciceribacter naphthalenivorans</name>
    <dbReference type="NCBI Taxonomy" id="1118451"/>
    <lineage>
        <taxon>Bacteria</taxon>
        <taxon>Pseudomonadati</taxon>
        <taxon>Pseudomonadota</taxon>
        <taxon>Alphaproteobacteria</taxon>
        <taxon>Hyphomicrobiales</taxon>
        <taxon>Rhizobiaceae</taxon>
        <taxon>Ciceribacter</taxon>
    </lineage>
</organism>
<dbReference type="Gene3D" id="3.40.50.300">
    <property type="entry name" value="P-loop containing nucleotide triphosphate hydrolases"/>
    <property type="match status" value="1"/>
</dbReference>
<comment type="caution">
    <text evidence="10">The sequence shown here is derived from an EMBL/GenBank/DDBJ whole genome shotgun (WGS) entry which is preliminary data.</text>
</comment>
<feature type="domain" description="Polysaccharide chain length determinant N-terminal" evidence="9">
    <location>
        <begin position="28"/>
        <end position="115"/>
    </location>
</feature>
<keyword evidence="5 7" id="KW-0472">Membrane</keyword>
<dbReference type="PANTHER" id="PTHR32309">
    <property type="entry name" value="TYROSINE-PROTEIN KINASE"/>
    <property type="match status" value="1"/>
</dbReference>
<proteinExistence type="predicted"/>
<feature type="transmembrane region" description="Helical" evidence="7">
    <location>
        <begin position="456"/>
        <end position="475"/>
    </location>
</feature>
<dbReference type="OrthoDB" id="8404680at2"/>